<keyword evidence="3" id="KW-1185">Reference proteome</keyword>
<protein>
    <submittedName>
        <fullName evidence="2">Uncharacterized protein</fullName>
    </submittedName>
</protein>
<evidence type="ECO:0000256" key="1">
    <source>
        <dbReference type="SAM" id="MobiDB-lite"/>
    </source>
</evidence>
<dbReference type="EMBL" id="BAABGR010000021">
    <property type="protein sequence ID" value="GAA4517301.1"/>
    <property type="molecule type" value="Genomic_DNA"/>
</dbReference>
<proteinExistence type="predicted"/>
<reference evidence="3" key="1">
    <citation type="journal article" date="2019" name="Int. J. Syst. Evol. Microbiol.">
        <title>The Global Catalogue of Microorganisms (GCM) 10K type strain sequencing project: providing services to taxonomists for standard genome sequencing and annotation.</title>
        <authorList>
            <consortium name="The Broad Institute Genomics Platform"/>
            <consortium name="The Broad Institute Genome Sequencing Center for Infectious Disease"/>
            <person name="Wu L."/>
            <person name="Ma J."/>
        </authorList>
    </citation>
    <scope>NUCLEOTIDE SEQUENCE [LARGE SCALE GENOMIC DNA]</scope>
    <source>
        <strain evidence="3">JCM 17858</strain>
    </source>
</reference>
<comment type="caution">
    <text evidence="2">The sequence shown here is derived from an EMBL/GenBank/DDBJ whole genome shotgun (WGS) entry which is preliminary data.</text>
</comment>
<dbReference type="PROSITE" id="PS51257">
    <property type="entry name" value="PROKAR_LIPOPROTEIN"/>
    <property type="match status" value="1"/>
</dbReference>
<feature type="region of interest" description="Disordered" evidence="1">
    <location>
        <begin position="23"/>
        <end position="75"/>
    </location>
</feature>
<gene>
    <name evidence="2" type="ORF">GCM10023173_17660</name>
</gene>
<name>A0ABP8R439_9SPHI</name>
<sequence>MKHKMSLWLFTILFFVACGQRNDSEGTSAEGNDPGPVTEADKQRYNLNNSDVMNYGTLDSADVDTIPTDSAEERQ</sequence>
<accession>A0ABP8R439</accession>
<evidence type="ECO:0000313" key="3">
    <source>
        <dbReference type="Proteomes" id="UP001500394"/>
    </source>
</evidence>
<organism evidence="2 3">
    <name type="scientific">Sphingobacterium thermophilum</name>
    <dbReference type="NCBI Taxonomy" id="768534"/>
    <lineage>
        <taxon>Bacteria</taxon>
        <taxon>Pseudomonadati</taxon>
        <taxon>Bacteroidota</taxon>
        <taxon>Sphingobacteriia</taxon>
        <taxon>Sphingobacteriales</taxon>
        <taxon>Sphingobacteriaceae</taxon>
        <taxon>Sphingobacterium</taxon>
    </lineage>
</organism>
<dbReference type="Proteomes" id="UP001500394">
    <property type="component" value="Unassembled WGS sequence"/>
</dbReference>
<evidence type="ECO:0000313" key="2">
    <source>
        <dbReference type="EMBL" id="GAA4517301.1"/>
    </source>
</evidence>